<reference evidence="2 3" key="2">
    <citation type="journal article" date="2011" name="Stand. Genomic Sci.">
        <title>Complete genome sequence of Desulfurococcus mucosus type strain (O7/1).</title>
        <authorList>
            <person name="Wirth R."/>
            <person name="Chertkov O."/>
            <person name="Held B."/>
            <person name="Lapidus A."/>
            <person name="Nolan M."/>
            <person name="Lucas S."/>
            <person name="Hammon N."/>
            <person name="Deshpande S."/>
            <person name="Cheng J.F."/>
            <person name="Tapia R."/>
            <person name="Han C."/>
            <person name="Goodwin L."/>
            <person name="Pitluck S."/>
            <person name="Liolios K."/>
            <person name="Ioanna P."/>
            <person name="Ivanova N."/>
            <person name="Mavromatis K."/>
            <person name="Mikhailova N."/>
            <person name="Pati A."/>
            <person name="Chen A."/>
            <person name="Palaniappan K."/>
            <person name="Land M."/>
            <person name="Hauser L."/>
            <person name="Chang Y.J."/>
            <person name="Jeffries C.D."/>
            <person name="Bilek Y."/>
            <person name="Hader T."/>
            <person name="Rohde M."/>
            <person name="Spring S."/>
            <person name="Sikorski J."/>
            <person name="Goker M."/>
            <person name="Woyke T."/>
            <person name="Bristow J."/>
            <person name="Eisen J.A."/>
            <person name="Markowitz V."/>
            <person name="Hugenholtz P."/>
            <person name="Kyrpides N.C."/>
            <person name="Klenk H.P."/>
        </authorList>
    </citation>
    <scope>NUCLEOTIDE SEQUENCE [LARGE SCALE GENOMIC DNA]</scope>
    <source>
        <strain evidence="3">ATCC 35584 / DSM 2162 / JCM 9187 / O7/1</strain>
    </source>
</reference>
<evidence type="ECO:0000313" key="2">
    <source>
        <dbReference type="EMBL" id="ADV64689.1"/>
    </source>
</evidence>
<dbReference type="AlphaFoldDB" id="E8R863"/>
<dbReference type="eggNOG" id="arCOG01531">
    <property type="taxonomic scope" value="Archaea"/>
</dbReference>
<proteinExistence type="predicted"/>
<organism evidence="2 3">
    <name type="scientific">Desulfurococcus mucosus (strain ATCC 35584 / DSM 2162 / JCM 9187 / O7/1)</name>
    <dbReference type="NCBI Taxonomy" id="765177"/>
    <lineage>
        <taxon>Archaea</taxon>
        <taxon>Thermoproteota</taxon>
        <taxon>Thermoprotei</taxon>
        <taxon>Desulfurococcales</taxon>
        <taxon>Desulfurococcaceae</taxon>
        <taxon>Desulfurococcus</taxon>
    </lineage>
</organism>
<dbReference type="GeneID" id="10153063"/>
<reference evidence="3" key="1">
    <citation type="submission" date="2010-11" db="EMBL/GenBank/DDBJ databases">
        <title>The complete genome of Desulfurococcus mucosus DSM 2162.</title>
        <authorList>
            <consortium name="US DOE Joint Genome Institute (JGI-PGF)"/>
            <person name="Lucas S."/>
            <person name="Copeland A."/>
            <person name="Lapidus A."/>
            <person name="Bruce D."/>
            <person name="Goodwin L."/>
            <person name="Pitluck S."/>
            <person name="Kyrpides N."/>
            <person name="Mavromatis K."/>
            <person name="Pagani I."/>
            <person name="Ivanova N."/>
            <person name="Ovchinnikova G."/>
            <person name="Chertkov O."/>
            <person name="Held B."/>
            <person name="Brettin T."/>
            <person name="Detter J.C."/>
            <person name="Tapia R."/>
            <person name="Han C."/>
            <person name="Land M."/>
            <person name="Hauser L."/>
            <person name="Markowitz V."/>
            <person name="Cheng J.-F."/>
            <person name="Hugenholtz P."/>
            <person name="Woyke T."/>
            <person name="Wu D."/>
            <person name="Wirth R."/>
            <person name="Bilek Y."/>
            <person name="Hader T."/>
            <person name="Klenk H.-P."/>
            <person name="Eisen J.A."/>
        </authorList>
    </citation>
    <scope>NUCLEOTIDE SEQUENCE [LARGE SCALE GENOMIC DNA]</scope>
    <source>
        <strain evidence="3">ATCC 35584 / DSM 2162 / JCM 9187 / O7/1</strain>
    </source>
</reference>
<accession>E8R863</accession>
<dbReference type="InterPro" id="IPR036388">
    <property type="entry name" value="WH-like_DNA-bd_sf"/>
</dbReference>
<protein>
    <submittedName>
        <fullName evidence="2">Uncharacterized protein</fullName>
    </submittedName>
</protein>
<dbReference type="Gene3D" id="1.10.10.10">
    <property type="entry name" value="Winged helix-like DNA-binding domain superfamily/Winged helix DNA-binding domain"/>
    <property type="match status" value="1"/>
</dbReference>
<keyword evidence="3" id="KW-1185">Reference proteome</keyword>
<name>E8R863_DESM0</name>
<dbReference type="STRING" id="765177.Desmu_0370"/>
<dbReference type="RefSeq" id="WP_013561911.1">
    <property type="nucleotide sequence ID" value="NC_014961.1"/>
</dbReference>
<dbReference type="InterPro" id="IPR036390">
    <property type="entry name" value="WH_DNA-bd_sf"/>
</dbReference>
<dbReference type="EMBL" id="CP002363">
    <property type="protein sequence ID" value="ADV64689.1"/>
    <property type="molecule type" value="Genomic_DNA"/>
</dbReference>
<feature type="region of interest" description="Disordered" evidence="1">
    <location>
        <begin position="77"/>
        <end position="113"/>
    </location>
</feature>
<evidence type="ECO:0000256" key="1">
    <source>
        <dbReference type="SAM" id="MobiDB-lite"/>
    </source>
</evidence>
<dbReference type="OrthoDB" id="18934at2157"/>
<dbReference type="SUPFAM" id="SSF46785">
    <property type="entry name" value="Winged helix' DNA-binding domain"/>
    <property type="match status" value="1"/>
</dbReference>
<feature type="compositionally biased region" description="Polar residues" evidence="1">
    <location>
        <begin position="77"/>
        <end position="88"/>
    </location>
</feature>
<dbReference type="HOGENOM" id="CLU_1092397_0_0_2"/>
<dbReference type="Proteomes" id="UP000001068">
    <property type="component" value="Chromosome"/>
</dbReference>
<dbReference type="KEGG" id="dmu:Desmu_0370"/>
<evidence type="ECO:0000313" key="3">
    <source>
        <dbReference type="Proteomes" id="UP000001068"/>
    </source>
</evidence>
<sequence precursor="true">MQARSYTLKALELLNSAPSLSVRDVAEALGVDVARAKEILERLRYGGYVEKAGHGYAITEKGRALLADHAEQGSPTLTSFIQGKQGSTEAGGGKTGTDTPRQTPPQPVGEAPDALAKRVEELSNRLRELESRLRDIESRLASLEGFVRDAARRSGAEARGGEGLGMETPVMSIAEAQSRLGTLLEKYLVEGRLIRVGSLVVDSAFYGEFKKRFPIKAGDVGRLSPAERMLLEEMRREMMVILYAGREYRLVDTG</sequence>
<gene>
    <name evidence="2" type="ordered locus">Desmu_0370</name>
</gene>